<dbReference type="Gene3D" id="3.10.20.370">
    <property type="match status" value="1"/>
</dbReference>
<dbReference type="FunFam" id="3.30.70.270:FF:000020">
    <property type="entry name" value="Transposon Tf2-6 polyprotein-like Protein"/>
    <property type="match status" value="1"/>
</dbReference>
<accession>A0AAX6EZ53</accession>
<keyword evidence="6" id="KW-0479">Metal-binding</keyword>
<evidence type="ECO:0000256" key="4">
    <source>
        <dbReference type="ARBA" id="ARBA00022695"/>
    </source>
</evidence>
<feature type="domain" description="Integrase catalytic" evidence="17">
    <location>
        <begin position="814"/>
        <end position="977"/>
    </location>
</feature>
<evidence type="ECO:0000256" key="3">
    <source>
        <dbReference type="ARBA" id="ARBA00022679"/>
    </source>
</evidence>
<dbReference type="PANTHER" id="PTHR37984">
    <property type="entry name" value="PROTEIN CBG26694"/>
    <property type="match status" value="1"/>
</dbReference>
<dbReference type="GO" id="GO:0006508">
    <property type="term" value="P:proteolysis"/>
    <property type="evidence" value="ECO:0007669"/>
    <property type="project" value="UniProtKB-KW"/>
</dbReference>
<dbReference type="Gene3D" id="3.30.70.270">
    <property type="match status" value="2"/>
</dbReference>
<dbReference type="GO" id="GO:0003887">
    <property type="term" value="F:DNA-directed DNA polymerase activity"/>
    <property type="evidence" value="ECO:0007669"/>
    <property type="project" value="UniProtKB-KW"/>
</dbReference>
<evidence type="ECO:0000256" key="11">
    <source>
        <dbReference type="ARBA" id="ARBA00022908"/>
    </source>
</evidence>
<dbReference type="CDD" id="cd01647">
    <property type="entry name" value="RT_LTR"/>
    <property type="match status" value="1"/>
</dbReference>
<name>A0AAX6EZ53_IRIPA</name>
<dbReference type="FunFam" id="3.10.20.370:FF:000001">
    <property type="entry name" value="Retrovirus-related Pol polyprotein from transposon 17.6-like protein"/>
    <property type="match status" value="1"/>
</dbReference>
<dbReference type="AlphaFoldDB" id="A0AAX6EZ53"/>
<evidence type="ECO:0000259" key="17">
    <source>
        <dbReference type="PROSITE" id="PS50994"/>
    </source>
</evidence>
<keyword evidence="2" id="KW-0645">Protease</keyword>
<dbReference type="PANTHER" id="PTHR37984:SF5">
    <property type="entry name" value="PROTEIN NYNRIN-LIKE"/>
    <property type="match status" value="1"/>
</dbReference>
<feature type="domain" description="Reverse transcriptase" evidence="16">
    <location>
        <begin position="271"/>
        <end position="450"/>
    </location>
</feature>
<gene>
    <name evidence="18" type="ORF">M6B38_161420</name>
</gene>
<keyword evidence="11" id="KW-0229">DNA integration</keyword>
<dbReference type="Gene3D" id="2.40.70.10">
    <property type="entry name" value="Acid Proteases"/>
    <property type="match status" value="1"/>
</dbReference>
<keyword evidence="10" id="KW-0460">Magnesium</keyword>
<dbReference type="InterPro" id="IPR041588">
    <property type="entry name" value="Integrase_H2C2"/>
</dbReference>
<protein>
    <recommendedName>
        <fullName evidence="1">RNA-directed DNA polymerase</fullName>
        <ecNumber evidence="1">2.7.7.49</ecNumber>
    </recommendedName>
</protein>
<keyword evidence="5" id="KW-0540">Nuclease</keyword>
<dbReference type="Pfam" id="PF08284">
    <property type="entry name" value="RVP_2"/>
    <property type="match status" value="1"/>
</dbReference>
<keyword evidence="4" id="KW-0548">Nucleotidyltransferase</keyword>
<dbReference type="InterPro" id="IPR043502">
    <property type="entry name" value="DNA/RNA_pol_sf"/>
</dbReference>
<dbReference type="InterPro" id="IPR001969">
    <property type="entry name" value="Aspartic_peptidase_AS"/>
</dbReference>
<dbReference type="GO" id="GO:0004519">
    <property type="term" value="F:endonuclease activity"/>
    <property type="evidence" value="ECO:0007669"/>
    <property type="project" value="UniProtKB-KW"/>
</dbReference>
<evidence type="ECO:0000256" key="2">
    <source>
        <dbReference type="ARBA" id="ARBA00022670"/>
    </source>
</evidence>
<dbReference type="InterPro" id="IPR050951">
    <property type="entry name" value="Retrovirus_Pol_polyprotein"/>
</dbReference>
<dbReference type="InterPro" id="IPR001584">
    <property type="entry name" value="Integrase_cat-core"/>
</dbReference>
<proteinExistence type="predicted"/>
<dbReference type="PROSITE" id="PS00141">
    <property type="entry name" value="ASP_PROTEASE"/>
    <property type="match status" value="1"/>
</dbReference>
<evidence type="ECO:0000256" key="9">
    <source>
        <dbReference type="ARBA" id="ARBA00022801"/>
    </source>
</evidence>
<dbReference type="Pfam" id="PF00078">
    <property type="entry name" value="RVT_1"/>
    <property type="match status" value="1"/>
</dbReference>
<reference evidence="18" key="2">
    <citation type="submission" date="2023-04" db="EMBL/GenBank/DDBJ databases">
        <authorList>
            <person name="Bruccoleri R.E."/>
            <person name="Oakeley E.J."/>
            <person name="Faust A.-M."/>
            <person name="Dessus-Babus S."/>
            <person name="Altorfer M."/>
            <person name="Burckhardt D."/>
            <person name="Oertli M."/>
            <person name="Naumann U."/>
            <person name="Petersen F."/>
            <person name="Wong J."/>
        </authorList>
    </citation>
    <scope>NUCLEOTIDE SEQUENCE</scope>
    <source>
        <strain evidence="18">GSM-AAB239-AS_SAM_17_03QT</strain>
        <tissue evidence="18">Leaf</tissue>
    </source>
</reference>
<keyword evidence="3" id="KW-0808">Transferase</keyword>
<dbReference type="InterPro" id="IPR043128">
    <property type="entry name" value="Rev_trsase/Diguanyl_cyclase"/>
</dbReference>
<dbReference type="InterPro" id="IPR056924">
    <property type="entry name" value="SH3_Tf2-1"/>
</dbReference>
<dbReference type="SUPFAM" id="SSF53098">
    <property type="entry name" value="Ribonuclease H-like"/>
    <property type="match status" value="1"/>
</dbReference>
<dbReference type="InterPro" id="IPR021109">
    <property type="entry name" value="Peptidase_aspartic_dom_sf"/>
</dbReference>
<organism evidence="18 19">
    <name type="scientific">Iris pallida</name>
    <name type="common">Sweet iris</name>
    <dbReference type="NCBI Taxonomy" id="29817"/>
    <lineage>
        <taxon>Eukaryota</taxon>
        <taxon>Viridiplantae</taxon>
        <taxon>Streptophyta</taxon>
        <taxon>Embryophyta</taxon>
        <taxon>Tracheophyta</taxon>
        <taxon>Spermatophyta</taxon>
        <taxon>Magnoliopsida</taxon>
        <taxon>Liliopsida</taxon>
        <taxon>Asparagales</taxon>
        <taxon>Iridaceae</taxon>
        <taxon>Iridoideae</taxon>
        <taxon>Irideae</taxon>
        <taxon>Iris</taxon>
    </lineage>
</organism>
<dbReference type="EMBL" id="JANAVB010033020">
    <property type="protein sequence ID" value="KAJ6809201.1"/>
    <property type="molecule type" value="Genomic_DNA"/>
</dbReference>
<dbReference type="SUPFAM" id="SSF50630">
    <property type="entry name" value="Acid proteases"/>
    <property type="match status" value="1"/>
</dbReference>
<reference evidence="18" key="1">
    <citation type="journal article" date="2023" name="GigaByte">
        <title>Genome assembly of the bearded iris, Iris pallida Lam.</title>
        <authorList>
            <person name="Bruccoleri R.E."/>
            <person name="Oakeley E.J."/>
            <person name="Faust A.M.E."/>
            <person name="Altorfer M."/>
            <person name="Dessus-Babus S."/>
            <person name="Burckhardt D."/>
            <person name="Oertli M."/>
            <person name="Naumann U."/>
            <person name="Petersen F."/>
            <person name="Wong J."/>
        </authorList>
    </citation>
    <scope>NUCLEOTIDE SEQUENCE</scope>
    <source>
        <strain evidence="18">GSM-AAB239-AS_SAM_17_03QT</strain>
    </source>
</reference>
<dbReference type="PROSITE" id="PS50994">
    <property type="entry name" value="INTEGRASE"/>
    <property type="match status" value="1"/>
</dbReference>
<evidence type="ECO:0000256" key="10">
    <source>
        <dbReference type="ARBA" id="ARBA00022842"/>
    </source>
</evidence>
<dbReference type="Gene3D" id="3.10.10.10">
    <property type="entry name" value="HIV Type 1 Reverse Transcriptase, subunit A, domain 1"/>
    <property type="match status" value="1"/>
</dbReference>
<dbReference type="FunFam" id="1.10.340.70:FF:000001">
    <property type="entry name" value="Retrovirus-related Pol polyprotein from transposon gypsy-like Protein"/>
    <property type="match status" value="1"/>
</dbReference>
<dbReference type="Proteomes" id="UP001140949">
    <property type="component" value="Unassembled WGS sequence"/>
</dbReference>
<dbReference type="FunFam" id="3.30.420.10:FF:000032">
    <property type="entry name" value="Retrovirus-related Pol polyprotein from transposon 297-like Protein"/>
    <property type="match status" value="1"/>
</dbReference>
<evidence type="ECO:0000256" key="1">
    <source>
        <dbReference type="ARBA" id="ARBA00012493"/>
    </source>
</evidence>
<evidence type="ECO:0000256" key="14">
    <source>
        <dbReference type="ARBA" id="ARBA00023125"/>
    </source>
</evidence>
<evidence type="ECO:0000256" key="6">
    <source>
        <dbReference type="ARBA" id="ARBA00022723"/>
    </source>
</evidence>
<keyword evidence="19" id="KW-1185">Reference proteome</keyword>
<keyword evidence="7" id="KW-0064">Aspartyl protease</keyword>
<dbReference type="InterPro" id="IPR012337">
    <property type="entry name" value="RNaseH-like_sf"/>
</dbReference>
<dbReference type="Pfam" id="PF17921">
    <property type="entry name" value="Integrase_H2C2"/>
    <property type="match status" value="1"/>
</dbReference>
<dbReference type="EC" id="2.7.7.49" evidence="1"/>
<evidence type="ECO:0000256" key="13">
    <source>
        <dbReference type="ARBA" id="ARBA00022932"/>
    </source>
</evidence>
<dbReference type="GO" id="GO:0015074">
    <property type="term" value="P:DNA integration"/>
    <property type="evidence" value="ECO:0007669"/>
    <property type="project" value="UniProtKB-KW"/>
</dbReference>
<evidence type="ECO:0000313" key="18">
    <source>
        <dbReference type="EMBL" id="KAJ6809201.1"/>
    </source>
</evidence>
<dbReference type="InterPro" id="IPR036397">
    <property type="entry name" value="RNaseH_sf"/>
</dbReference>
<evidence type="ECO:0000256" key="12">
    <source>
        <dbReference type="ARBA" id="ARBA00022918"/>
    </source>
</evidence>
<dbReference type="FunFam" id="3.10.10.10:FF:000007">
    <property type="entry name" value="Retrovirus-related Pol polyprotein from transposon 17.6-like Protein"/>
    <property type="match status" value="1"/>
</dbReference>
<dbReference type="GO" id="GO:0006310">
    <property type="term" value="P:DNA recombination"/>
    <property type="evidence" value="ECO:0007669"/>
    <property type="project" value="UniProtKB-KW"/>
</dbReference>
<dbReference type="PROSITE" id="PS50878">
    <property type="entry name" value="RT_POL"/>
    <property type="match status" value="1"/>
</dbReference>
<keyword evidence="15" id="KW-0233">DNA recombination</keyword>
<evidence type="ECO:0000256" key="5">
    <source>
        <dbReference type="ARBA" id="ARBA00022722"/>
    </source>
</evidence>
<dbReference type="SUPFAM" id="SSF56672">
    <property type="entry name" value="DNA/RNA polymerases"/>
    <property type="match status" value="1"/>
</dbReference>
<keyword evidence="14" id="KW-0238">DNA-binding</keyword>
<keyword evidence="8" id="KW-0255">Endonuclease</keyword>
<dbReference type="GO" id="GO:0003964">
    <property type="term" value="F:RNA-directed DNA polymerase activity"/>
    <property type="evidence" value="ECO:0007669"/>
    <property type="project" value="UniProtKB-KW"/>
</dbReference>
<dbReference type="InterPro" id="IPR041373">
    <property type="entry name" value="RT_RNaseH"/>
</dbReference>
<evidence type="ECO:0000256" key="8">
    <source>
        <dbReference type="ARBA" id="ARBA00022759"/>
    </source>
</evidence>
<dbReference type="CDD" id="cd00303">
    <property type="entry name" value="retropepsin_like"/>
    <property type="match status" value="1"/>
</dbReference>
<keyword evidence="12" id="KW-0695">RNA-directed DNA polymerase</keyword>
<dbReference type="Gene3D" id="3.30.420.10">
    <property type="entry name" value="Ribonuclease H-like superfamily/Ribonuclease H"/>
    <property type="match status" value="1"/>
</dbReference>
<dbReference type="CDD" id="cd09274">
    <property type="entry name" value="RNase_HI_RT_Ty3"/>
    <property type="match status" value="1"/>
</dbReference>
<dbReference type="InterPro" id="IPR000477">
    <property type="entry name" value="RT_dom"/>
</dbReference>
<keyword evidence="13" id="KW-0239">DNA-directed DNA polymerase</keyword>
<dbReference type="Pfam" id="PF17917">
    <property type="entry name" value="RT_RNaseH"/>
    <property type="match status" value="1"/>
</dbReference>
<dbReference type="GO" id="GO:0003677">
    <property type="term" value="F:DNA binding"/>
    <property type="evidence" value="ECO:0007669"/>
    <property type="project" value="UniProtKB-KW"/>
</dbReference>
<evidence type="ECO:0000256" key="15">
    <source>
        <dbReference type="ARBA" id="ARBA00023172"/>
    </source>
</evidence>
<evidence type="ECO:0000256" key="7">
    <source>
        <dbReference type="ARBA" id="ARBA00022750"/>
    </source>
</evidence>
<evidence type="ECO:0000313" key="19">
    <source>
        <dbReference type="Proteomes" id="UP001140949"/>
    </source>
</evidence>
<sequence length="1176" mass="134836">MIQAPTAQAGMAYGNQQRPPYAPQAYQFQQAQRAAQAQNSNKKRNRQGQAFIIGTEDANIPGEVVSGTILVSSYPASVLFDSGATHSFIASSFISQREIESQPLPKSLKVLTGNGVVEVSRVCRRCPIKLDGGAFRTRLLVFPTSNYDVILGMDWITATLANIDCGQGKISFQLPDGESYEFARDQNEFNAEELEKFELPVLLQGVAEQSFPKVVEEFKDVFPEELPGLPPDRAVEFSIDLIPGAAPIAKKIYPMNKEELVELNKQIKKLLSKGFIQPSASPWGAPVLFVKKKDSTLRLVIDYRALNEVTIKNKYPLPRIDQLFDQLGEAKVFSKIDLRSGYHQVKVKKEDIPKTAFRTRYGHYEFLVMPFGLTNAPAIFMALMNRIFYQYLDKFVIVFIDDILVYSKSEEEHEKHLRIVLQTLREEQLYAKLSKCEFWLDQIPFLGHIVSGEGISVDPKKVEAVKSWPTPKSVAEIRSFLGLAGYYRRFVENFSRITEPLTRLTRKEEKFNWTEKCQAAFDELKKRLITAPILALSSGSGGYEIYSDASGKGLGCVLMQHGKVIAYASRQLKTHERNYPTHDLELAAVVFTLKLWRHYLYGERIKIYTDHKSLKYVFTQKEINMRQRRWLELLKDFDMELTYHPGKANKVADALSRRPEAFFMNTPKEILEDLRKMGIEVIRPLTEGMWQNLQVQSSLIDRIKEAQQNDSKLQKIWKQTEEGLQTGIRKHPDGSLRFGDRLCVPSGDLRTEVMSEAHNSQYSIHLGSTKMYKDLRQIFWWHGMKREVAGFVSKCLVCQQVKTEHQRTAGLLQPLSIPEWKWEHFTMDFVTGLPRTQRGNNAIWVIVDRLTKSARFLPFRVGQSTEVLAEMYIKQIVSQYGVPVSIVSDRDTRFTSHFWKSLQESLGTKLKFSSAYHPQTDGQSERTIQTLEDMLRACTLDFRGAWDDHLHLVEFSYNNSYHDSIKMAPFEALYGRKCRSPVCWTDVGEKQLLGPELVTQTVDIVKAIRSHLQAAQDRQKMWADKHRRILEFQSGEHVFLKISPTKGTIRFGTRGKLSPRYIGPFDILEKVGNVSYRLALPPALEGVHNVFHVSQLRRYVPDTSHILDHSEITIGPTLRIEQRPVGILDRRDKILRNRVIPLVCVAWSRDSPGDSTWEKEEDMRKQYPYLFPKTGQ</sequence>
<dbReference type="Gene3D" id="1.10.340.70">
    <property type="match status" value="1"/>
</dbReference>
<keyword evidence="9" id="KW-0378">Hydrolase</keyword>
<comment type="caution">
    <text evidence="18">The sequence shown here is derived from an EMBL/GenBank/DDBJ whole genome shotgun (WGS) entry which is preliminary data.</text>
</comment>
<dbReference type="Pfam" id="PF24626">
    <property type="entry name" value="SH3_Tf2-1"/>
    <property type="match status" value="1"/>
</dbReference>
<dbReference type="GO" id="GO:0004190">
    <property type="term" value="F:aspartic-type endopeptidase activity"/>
    <property type="evidence" value="ECO:0007669"/>
    <property type="project" value="UniProtKB-KW"/>
</dbReference>
<dbReference type="GO" id="GO:0046872">
    <property type="term" value="F:metal ion binding"/>
    <property type="evidence" value="ECO:0007669"/>
    <property type="project" value="UniProtKB-KW"/>
</dbReference>
<evidence type="ECO:0000259" key="16">
    <source>
        <dbReference type="PROSITE" id="PS50878"/>
    </source>
</evidence>